<accession>A0AAD5KBC6</accession>
<reference evidence="2" key="2">
    <citation type="submission" date="2023-02" db="EMBL/GenBank/DDBJ databases">
        <authorList>
            <consortium name="DOE Joint Genome Institute"/>
            <person name="Mondo S.J."/>
            <person name="Chang Y."/>
            <person name="Wang Y."/>
            <person name="Ahrendt S."/>
            <person name="Andreopoulos W."/>
            <person name="Barry K."/>
            <person name="Beard J."/>
            <person name="Benny G.L."/>
            <person name="Blankenship S."/>
            <person name="Bonito G."/>
            <person name="Cuomo C."/>
            <person name="Desiro A."/>
            <person name="Gervers K.A."/>
            <person name="Hundley H."/>
            <person name="Kuo A."/>
            <person name="LaButti K."/>
            <person name="Lang B.F."/>
            <person name="Lipzen A."/>
            <person name="O'Donnell K."/>
            <person name="Pangilinan J."/>
            <person name="Reynolds N."/>
            <person name="Sandor L."/>
            <person name="Smith M.W."/>
            <person name="Tsang A."/>
            <person name="Grigoriev I.V."/>
            <person name="Stajich J.E."/>
            <person name="Spatafora J.W."/>
        </authorList>
    </citation>
    <scope>NUCLEOTIDE SEQUENCE</scope>
    <source>
        <strain evidence="2">RSA 2281</strain>
    </source>
</reference>
<evidence type="ECO:0000313" key="2">
    <source>
        <dbReference type="EMBL" id="KAI9277301.1"/>
    </source>
</evidence>
<comment type="caution">
    <text evidence="2">The sequence shown here is derived from an EMBL/GenBank/DDBJ whole genome shotgun (WGS) entry which is preliminary data.</text>
</comment>
<dbReference type="EMBL" id="JAIXMP010000002">
    <property type="protein sequence ID" value="KAI9277301.1"/>
    <property type="molecule type" value="Genomic_DNA"/>
</dbReference>
<sequence length="287" mass="32519">MSTSTARPQKAAILIEEGSLETGKRKFTETSKTDKEAIIELLNEVLQQKLKGIVHENASKYTKDEFVTFLEKKINCPKDNASTSKSTTPTATKKSSKNDNDDEDKVDDKNKRTSSIIRINSILREDMSHEHVQKVISQAAAHTTTAVSNVSVLVRMTLCKLAQHQITIKDDNAQLKKEQSGYQMSKIFPASFTIRVKRPMDEKGKNSTNDPNHPFWNDLTFKNCNLRSITQGISTTIASGIKEFSTNFKNMWDGTTIYKRIERKNSSTPAFKYDKNFRIILTETKMV</sequence>
<proteinExistence type="predicted"/>
<evidence type="ECO:0000313" key="3">
    <source>
        <dbReference type="Proteomes" id="UP001209540"/>
    </source>
</evidence>
<feature type="region of interest" description="Disordered" evidence="1">
    <location>
        <begin position="78"/>
        <end position="110"/>
    </location>
</feature>
<gene>
    <name evidence="2" type="ORF">BDA99DRAFT_568095</name>
</gene>
<reference evidence="2" key="1">
    <citation type="journal article" date="2022" name="IScience">
        <title>Evolution of zygomycete secretomes and the origins of terrestrial fungal ecologies.</title>
        <authorList>
            <person name="Chang Y."/>
            <person name="Wang Y."/>
            <person name="Mondo S."/>
            <person name="Ahrendt S."/>
            <person name="Andreopoulos W."/>
            <person name="Barry K."/>
            <person name="Beard J."/>
            <person name="Benny G.L."/>
            <person name="Blankenship S."/>
            <person name="Bonito G."/>
            <person name="Cuomo C."/>
            <person name="Desiro A."/>
            <person name="Gervers K.A."/>
            <person name="Hundley H."/>
            <person name="Kuo A."/>
            <person name="LaButti K."/>
            <person name="Lang B.F."/>
            <person name="Lipzen A."/>
            <person name="O'Donnell K."/>
            <person name="Pangilinan J."/>
            <person name="Reynolds N."/>
            <person name="Sandor L."/>
            <person name="Smith M.E."/>
            <person name="Tsang A."/>
            <person name="Grigoriev I.V."/>
            <person name="Stajich J.E."/>
            <person name="Spatafora J.W."/>
        </authorList>
    </citation>
    <scope>NUCLEOTIDE SEQUENCE</scope>
    <source>
        <strain evidence="2">RSA 2281</strain>
    </source>
</reference>
<organism evidence="2 3">
    <name type="scientific">Phascolomyces articulosus</name>
    <dbReference type="NCBI Taxonomy" id="60185"/>
    <lineage>
        <taxon>Eukaryota</taxon>
        <taxon>Fungi</taxon>
        <taxon>Fungi incertae sedis</taxon>
        <taxon>Mucoromycota</taxon>
        <taxon>Mucoromycotina</taxon>
        <taxon>Mucoromycetes</taxon>
        <taxon>Mucorales</taxon>
        <taxon>Lichtheimiaceae</taxon>
        <taxon>Phascolomyces</taxon>
    </lineage>
</organism>
<name>A0AAD5KBC6_9FUNG</name>
<dbReference type="AlphaFoldDB" id="A0AAD5KBC6"/>
<evidence type="ECO:0000256" key="1">
    <source>
        <dbReference type="SAM" id="MobiDB-lite"/>
    </source>
</evidence>
<feature type="compositionally biased region" description="Low complexity" evidence="1">
    <location>
        <begin position="81"/>
        <end position="93"/>
    </location>
</feature>
<protein>
    <submittedName>
        <fullName evidence="2">Uncharacterized protein</fullName>
    </submittedName>
</protein>
<keyword evidence="3" id="KW-1185">Reference proteome</keyword>
<dbReference type="Proteomes" id="UP001209540">
    <property type="component" value="Unassembled WGS sequence"/>
</dbReference>